<evidence type="ECO:0000313" key="6">
    <source>
        <dbReference type="EMBL" id="KRL52478.1"/>
    </source>
</evidence>
<dbReference type="PROSITE" id="PS01081">
    <property type="entry name" value="HTH_TETR_1"/>
    <property type="match status" value="1"/>
</dbReference>
<feature type="domain" description="HTH tetR-type" evidence="5">
    <location>
        <begin position="20"/>
        <end position="80"/>
    </location>
</feature>
<dbReference type="SUPFAM" id="SSF48498">
    <property type="entry name" value="Tetracyclin repressor-like, C-terminal domain"/>
    <property type="match status" value="1"/>
</dbReference>
<proteinExistence type="predicted"/>
<gene>
    <name evidence="6" type="ORF">FD01_GL002285</name>
</gene>
<accession>A0A0R1R7T1</accession>
<dbReference type="PATRIC" id="fig|1423769.4.peg.2470"/>
<dbReference type="InterPro" id="IPR023772">
    <property type="entry name" value="DNA-bd_HTH_TetR-type_CS"/>
</dbReference>
<keyword evidence="3" id="KW-0804">Transcription</keyword>
<feature type="DNA-binding region" description="H-T-H motif" evidence="4">
    <location>
        <begin position="43"/>
        <end position="62"/>
    </location>
</feature>
<dbReference type="Pfam" id="PF00440">
    <property type="entry name" value="TetR_N"/>
    <property type="match status" value="1"/>
</dbReference>
<dbReference type="InterPro" id="IPR036271">
    <property type="entry name" value="Tet_transcr_reg_TetR-rel_C_sf"/>
</dbReference>
<dbReference type="PANTHER" id="PTHR30055:SF222">
    <property type="entry name" value="REGULATORY PROTEIN"/>
    <property type="match status" value="1"/>
</dbReference>
<reference evidence="6 7" key="1">
    <citation type="journal article" date="2015" name="Genome Announc.">
        <title>Expanding the biotechnology potential of lactobacilli through comparative genomics of 213 strains and associated genera.</title>
        <authorList>
            <person name="Sun Z."/>
            <person name="Harris H.M."/>
            <person name="McCann A."/>
            <person name="Guo C."/>
            <person name="Argimon S."/>
            <person name="Zhang W."/>
            <person name="Yang X."/>
            <person name="Jeffery I.B."/>
            <person name="Cooney J.C."/>
            <person name="Kagawa T.F."/>
            <person name="Liu W."/>
            <person name="Song Y."/>
            <person name="Salvetti E."/>
            <person name="Wrobel A."/>
            <person name="Rasinkangas P."/>
            <person name="Parkhill J."/>
            <person name="Rea M.C."/>
            <person name="O'Sullivan O."/>
            <person name="Ritari J."/>
            <person name="Douillard F.P."/>
            <person name="Paul Ross R."/>
            <person name="Yang R."/>
            <person name="Briner A.E."/>
            <person name="Felis G.E."/>
            <person name="de Vos W.M."/>
            <person name="Barrangou R."/>
            <person name="Klaenhammer T.R."/>
            <person name="Caufield P.W."/>
            <person name="Cui Y."/>
            <person name="Zhang H."/>
            <person name="O'Toole P.W."/>
        </authorList>
    </citation>
    <scope>NUCLEOTIDE SEQUENCE [LARGE SCALE GENOMIC DNA]</scope>
    <source>
        <strain evidence="6 7">DSM 13343</strain>
    </source>
</reference>
<comment type="caution">
    <text evidence="6">The sequence shown here is derived from an EMBL/GenBank/DDBJ whole genome shotgun (WGS) entry which is preliminary data.</text>
</comment>
<evidence type="ECO:0000256" key="4">
    <source>
        <dbReference type="PROSITE-ProRule" id="PRU00335"/>
    </source>
</evidence>
<dbReference type="Proteomes" id="UP000051790">
    <property type="component" value="Unassembled WGS sequence"/>
</dbReference>
<dbReference type="SUPFAM" id="SSF46689">
    <property type="entry name" value="Homeodomain-like"/>
    <property type="match status" value="1"/>
</dbReference>
<dbReference type="PANTHER" id="PTHR30055">
    <property type="entry name" value="HTH-TYPE TRANSCRIPTIONAL REGULATOR RUTR"/>
    <property type="match status" value="1"/>
</dbReference>
<evidence type="ECO:0000256" key="2">
    <source>
        <dbReference type="ARBA" id="ARBA00023125"/>
    </source>
</evidence>
<dbReference type="GO" id="GO:0003677">
    <property type="term" value="F:DNA binding"/>
    <property type="evidence" value="ECO:0007669"/>
    <property type="project" value="UniProtKB-UniRule"/>
</dbReference>
<protein>
    <submittedName>
        <fullName evidence="6">TetR family transcriptional regulator</fullName>
    </submittedName>
</protein>
<keyword evidence="1" id="KW-0805">Transcription regulation</keyword>
<dbReference type="OrthoDB" id="9780824at2"/>
<evidence type="ECO:0000259" key="5">
    <source>
        <dbReference type="PROSITE" id="PS50977"/>
    </source>
</evidence>
<dbReference type="FunFam" id="1.10.10.60:FF:000141">
    <property type="entry name" value="TetR family transcriptional regulator"/>
    <property type="match status" value="1"/>
</dbReference>
<dbReference type="Gene3D" id="1.10.357.10">
    <property type="entry name" value="Tetracycline Repressor, domain 2"/>
    <property type="match status" value="1"/>
</dbReference>
<dbReference type="EMBL" id="AZEU01000034">
    <property type="protein sequence ID" value="KRL52478.1"/>
    <property type="molecule type" value="Genomic_DNA"/>
</dbReference>
<dbReference type="InterPro" id="IPR050109">
    <property type="entry name" value="HTH-type_TetR-like_transc_reg"/>
</dbReference>
<dbReference type="GO" id="GO:0045892">
    <property type="term" value="P:negative regulation of DNA-templated transcription"/>
    <property type="evidence" value="ECO:0007669"/>
    <property type="project" value="UniProtKB-ARBA"/>
</dbReference>
<dbReference type="PROSITE" id="PS50977">
    <property type="entry name" value="HTH_TETR_2"/>
    <property type="match status" value="1"/>
</dbReference>
<keyword evidence="2 4" id="KW-0238">DNA-binding</keyword>
<dbReference type="InterPro" id="IPR009057">
    <property type="entry name" value="Homeodomain-like_sf"/>
</dbReference>
<dbReference type="AlphaFoldDB" id="A0A0R1R7T1"/>
<organism evidence="6 7">
    <name type="scientific">Lacticaseibacillus manihotivorans DSM 13343 = JCM 12514</name>
    <dbReference type="NCBI Taxonomy" id="1423769"/>
    <lineage>
        <taxon>Bacteria</taxon>
        <taxon>Bacillati</taxon>
        <taxon>Bacillota</taxon>
        <taxon>Bacilli</taxon>
        <taxon>Lactobacillales</taxon>
        <taxon>Lactobacillaceae</taxon>
        <taxon>Lacticaseibacillus</taxon>
    </lineage>
</organism>
<evidence type="ECO:0000313" key="7">
    <source>
        <dbReference type="Proteomes" id="UP000051790"/>
    </source>
</evidence>
<dbReference type="InterPro" id="IPR001647">
    <property type="entry name" value="HTH_TetR"/>
</dbReference>
<keyword evidence="7" id="KW-1185">Reference proteome</keyword>
<evidence type="ECO:0000256" key="1">
    <source>
        <dbReference type="ARBA" id="ARBA00023015"/>
    </source>
</evidence>
<dbReference type="RefSeq" id="WP_054716513.1">
    <property type="nucleotide sequence ID" value="NZ_AZEU01000034.1"/>
</dbReference>
<evidence type="ECO:0000256" key="3">
    <source>
        <dbReference type="ARBA" id="ARBA00023163"/>
    </source>
</evidence>
<name>A0A0R1R7T1_9LACO</name>
<dbReference type="PRINTS" id="PR00455">
    <property type="entry name" value="HTHTETR"/>
</dbReference>
<sequence length="216" mass="23989">MAVHQVETLFAAYLEKADLSNKQKAVLSACLSLFSEQGFERTSTAAIAKRAGVSEGTVYKHFKSKTELLDASLEPLSHSVVPQLASEFIDEVHPERFAHLEDLLRFVIHDRLAFAINNRAMIRVFAQEVFVRSDLLQVGVNAIFGQFAVGFGRAIQHFQATHELIDWSSLRLLRTIAGGIIGYALPVVMMPDGTYPFDINQATDELVESLLKTLTP</sequence>